<comment type="caution">
    <text evidence="1">The sequence shown here is derived from an EMBL/GenBank/DDBJ whole genome shotgun (WGS) entry which is preliminary data.</text>
</comment>
<dbReference type="EMBL" id="DUTP01000003">
    <property type="protein sequence ID" value="HHX99320.1"/>
    <property type="molecule type" value="Genomic_DNA"/>
</dbReference>
<reference evidence="1 2" key="1">
    <citation type="journal article" date="2020" name="Biotechnol. Biofuels">
        <title>New insights from the biogas microbiome by comprehensive genome-resolved metagenomics of nearly 1600 species originating from multiple anaerobic digesters.</title>
        <authorList>
            <person name="Campanaro S."/>
            <person name="Treu L."/>
            <person name="Rodriguez-R L.M."/>
            <person name="Kovalovszki A."/>
            <person name="Ziels R.M."/>
            <person name="Maus I."/>
            <person name="Zhu X."/>
            <person name="Kougias P.G."/>
            <person name="Basile A."/>
            <person name="Luo G."/>
            <person name="Schluter A."/>
            <person name="Konstantinidis K.T."/>
            <person name="Angelidaki I."/>
        </authorList>
    </citation>
    <scope>NUCLEOTIDE SEQUENCE [LARGE SCALE GENOMIC DNA]</scope>
    <source>
        <strain evidence="1">AS05jafATM_89</strain>
    </source>
</reference>
<protein>
    <submittedName>
        <fullName evidence="1">Uncharacterized protein</fullName>
    </submittedName>
</protein>
<evidence type="ECO:0000313" key="2">
    <source>
        <dbReference type="Proteomes" id="UP000576550"/>
    </source>
</evidence>
<sequence>MNYKTHPTYPNQIILFETDHWFIALWENQYYLGRASIEYKDLSKRHLSELTEDEVFAHHYDKTKEKYVDKQFLIVLRDKKLSHWEIA</sequence>
<name>A0A832QC42_9BACT</name>
<dbReference type="Proteomes" id="UP000576550">
    <property type="component" value="Unassembled WGS sequence"/>
</dbReference>
<evidence type="ECO:0000313" key="1">
    <source>
        <dbReference type="EMBL" id="HHX99320.1"/>
    </source>
</evidence>
<gene>
    <name evidence="1" type="ORF">GX533_01365</name>
</gene>
<organism evidence="1 2">
    <name type="scientific">Candidatus Dojkabacteria bacterium</name>
    <dbReference type="NCBI Taxonomy" id="2099670"/>
    <lineage>
        <taxon>Bacteria</taxon>
        <taxon>Candidatus Dojkabacteria</taxon>
    </lineage>
</organism>
<accession>A0A832QC42</accession>
<proteinExistence type="predicted"/>
<dbReference type="AlphaFoldDB" id="A0A832QC42"/>